<reference evidence="1 2" key="1">
    <citation type="journal article" date="2018" name="Front. Microbiol.">
        <title>Genome Sequencing of Streptomyces atratus SCSIOZH16 and Activation Production of Nocardamine via Metabolic Engineering.</title>
        <authorList>
            <person name="Li Y."/>
            <person name="Zhang C."/>
            <person name="Liu C."/>
            <person name="Ju J."/>
            <person name="Ma J."/>
        </authorList>
    </citation>
    <scope>NUCLEOTIDE SEQUENCE [LARGE SCALE GENOMIC DNA]</scope>
    <source>
        <strain evidence="1 2">SCSIO_ZH16</strain>
    </source>
</reference>
<dbReference type="AlphaFoldDB" id="A0A2Z5J9Q0"/>
<evidence type="ECO:0000313" key="1">
    <source>
        <dbReference type="EMBL" id="AXE77061.1"/>
    </source>
</evidence>
<dbReference type="Proteomes" id="UP000252698">
    <property type="component" value="Chromosome"/>
</dbReference>
<dbReference type="KEGG" id="sata:C5746_09180"/>
<name>A0A2Z5J9Q0_STRAR</name>
<organism evidence="1 2">
    <name type="scientific">Streptomyces atratus</name>
    <dbReference type="NCBI Taxonomy" id="1893"/>
    <lineage>
        <taxon>Bacteria</taxon>
        <taxon>Bacillati</taxon>
        <taxon>Actinomycetota</taxon>
        <taxon>Actinomycetes</taxon>
        <taxon>Kitasatosporales</taxon>
        <taxon>Streptomycetaceae</taxon>
        <taxon>Streptomyces</taxon>
    </lineage>
</organism>
<dbReference type="EMBL" id="CP027306">
    <property type="protein sequence ID" value="AXE77061.1"/>
    <property type="molecule type" value="Genomic_DNA"/>
</dbReference>
<accession>A0A2Z5J9Q0</accession>
<proteinExistence type="predicted"/>
<evidence type="ECO:0000313" key="2">
    <source>
        <dbReference type="Proteomes" id="UP000252698"/>
    </source>
</evidence>
<gene>
    <name evidence="1" type="ORF">C5746_09180</name>
</gene>
<protein>
    <submittedName>
        <fullName evidence="1">Uncharacterized protein</fullName>
    </submittedName>
</protein>
<sequence length="73" mass="7785">MSRTQEPGRSRLLRLVIAFAFAQGAVSTARPAVSYRALSLGDRVAVQGLGDPRSTGRLRAVDLKSTGGRTFLP</sequence>